<dbReference type="EMBL" id="QXFV01006193">
    <property type="protein sequence ID" value="KAE8962191.1"/>
    <property type="molecule type" value="Genomic_DNA"/>
</dbReference>
<dbReference type="Proteomes" id="UP000429607">
    <property type="component" value="Unassembled WGS sequence"/>
</dbReference>
<keyword evidence="5" id="KW-1185">Reference proteome</keyword>
<reference evidence="3 5" key="1">
    <citation type="submission" date="2018-08" db="EMBL/GenBank/DDBJ databases">
        <title>Genomic investigation of the strawberry pathogen Phytophthora fragariae indicates pathogenicity is determined by transcriptional variation in three key races.</title>
        <authorList>
            <person name="Adams T.M."/>
            <person name="Armitage A.D."/>
            <person name="Sobczyk M.K."/>
            <person name="Bates H.J."/>
            <person name="Dunwell J.M."/>
            <person name="Nellist C.F."/>
            <person name="Harrison R.J."/>
        </authorList>
    </citation>
    <scope>NUCLEOTIDE SEQUENCE [LARGE SCALE GENOMIC DNA]</scope>
    <source>
        <strain evidence="2 4">SCRP249</strain>
        <strain evidence="3 5">SCRP333</strain>
    </source>
</reference>
<evidence type="ECO:0000313" key="4">
    <source>
        <dbReference type="Proteomes" id="UP000429607"/>
    </source>
</evidence>
<sequence length="128" mass="13019">MPTRLTSAATRAAHAAAQGSSVPAPPARHDETPASEPLVSLTPSAGDEGLLLEGAETASTFVPLAQVSVAMSATPEPIPAPSRMLERLQASAAFATVCIQSHSLCHGGARSEDNCIFVSHVVPGPVNL</sequence>
<proteinExistence type="predicted"/>
<evidence type="ECO:0000256" key="1">
    <source>
        <dbReference type="SAM" id="MobiDB-lite"/>
    </source>
</evidence>
<comment type="caution">
    <text evidence="3">The sequence shown here is derived from an EMBL/GenBank/DDBJ whole genome shotgun (WGS) entry which is preliminary data.</text>
</comment>
<evidence type="ECO:0000313" key="3">
    <source>
        <dbReference type="EMBL" id="KAE9269453.1"/>
    </source>
</evidence>
<protein>
    <submittedName>
        <fullName evidence="3">Uncharacterized protein</fullName>
    </submittedName>
</protein>
<dbReference type="Proteomes" id="UP000434957">
    <property type="component" value="Unassembled WGS sequence"/>
</dbReference>
<evidence type="ECO:0000313" key="2">
    <source>
        <dbReference type="EMBL" id="KAE8962191.1"/>
    </source>
</evidence>
<dbReference type="EMBL" id="QXFT01006298">
    <property type="protein sequence ID" value="KAE9269453.1"/>
    <property type="molecule type" value="Genomic_DNA"/>
</dbReference>
<evidence type="ECO:0000313" key="5">
    <source>
        <dbReference type="Proteomes" id="UP000434957"/>
    </source>
</evidence>
<feature type="compositionally biased region" description="Low complexity" evidence="1">
    <location>
        <begin position="7"/>
        <end position="22"/>
    </location>
</feature>
<name>A0A6A4BB80_9STRA</name>
<accession>A0A6A4BB80</accession>
<feature type="region of interest" description="Disordered" evidence="1">
    <location>
        <begin position="1"/>
        <end position="47"/>
    </location>
</feature>
<gene>
    <name evidence="2" type="ORF">PR001_g29789</name>
    <name evidence="3" type="ORF">PR003_g31140</name>
</gene>
<organism evidence="3 5">
    <name type="scientific">Phytophthora rubi</name>
    <dbReference type="NCBI Taxonomy" id="129364"/>
    <lineage>
        <taxon>Eukaryota</taxon>
        <taxon>Sar</taxon>
        <taxon>Stramenopiles</taxon>
        <taxon>Oomycota</taxon>
        <taxon>Peronosporomycetes</taxon>
        <taxon>Peronosporales</taxon>
        <taxon>Peronosporaceae</taxon>
        <taxon>Phytophthora</taxon>
    </lineage>
</organism>
<dbReference type="AlphaFoldDB" id="A0A6A4BB80"/>